<dbReference type="InterPro" id="IPR019460">
    <property type="entry name" value="Atg11_C"/>
</dbReference>
<dbReference type="SUPFAM" id="SSF54236">
    <property type="entry name" value="Ubiquitin-like"/>
    <property type="match status" value="1"/>
</dbReference>
<dbReference type="GO" id="GO:0019901">
    <property type="term" value="F:protein kinase binding"/>
    <property type="evidence" value="ECO:0007669"/>
    <property type="project" value="TreeGrafter"/>
</dbReference>
<reference evidence="9" key="1">
    <citation type="journal article" date="2023" name="GigaByte">
        <title>Genome assembly of the bearded iris, Iris pallida Lam.</title>
        <authorList>
            <person name="Bruccoleri R.E."/>
            <person name="Oakeley E.J."/>
            <person name="Faust A.M.E."/>
            <person name="Altorfer M."/>
            <person name="Dessus-Babus S."/>
            <person name="Burckhardt D."/>
            <person name="Oertli M."/>
            <person name="Naumann U."/>
            <person name="Petersen F."/>
            <person name="Wong J."/>
        </authorList>
    </citation>
    <scope>NUCLEOTIDE SEQUENCE</scope>
    <source>
        <strain evidence="9">GSM-AAB239-AS_SAM_17_03QT</strain>
    </source>
</reference>
<dbReference type="GO" id="GO:0000045">
    <property type="term" value="P:autophagosome assembly"/>
    <property type="evidence" value="ECO:0007669"/>
    <property type="project" value="InterPro"/>
</dbReference>
<dbReference type="GO" id="GO:0034045">
    <property type="term" value="C:phagophore assembly site membrane"/>
    <property type="evidence" value="ECO:0007669"/>
    <property type="project" value="TreeGrafter"/>
</dbReference>
<organism evidence="9 10">
    <name type="scientific">Iris pallida</name>
    <name type="common">Sweet iris</name>
    <dbReference type="NCBI Taxonomy" id="29817"/>
    <lineage>
        <taxon>Eukaryota</taxon>
        <taxon>Viridiplantae</taxon>
        <taxon>Streptophyta</taxon>
        <taxon>Embryophyta</taxon>
        <taxon>Tracheophyta</taxon>
        <taxon>Spermatophyta</taxon>
        <taxon>Magnoliopsida</taxon>
        <taxon>Liliopsida</taxon>
        <taxon>Asparagales</taxon>
        <taxon>Iridaceae</taxon>
        <taxon>Iridoideae</taxon>
        <taxon>Irideae</taxon>
        <taxon>Iris</taxon>
    </lineage>
</organism>
<accession>A0AAX6IAG6</accession>
<evidence type="ECO:0000256" key="5">
    <source>
        <dbReference type="SAM" id="Coils"/>
    </source>
</evidence>
<dbReference type="GO" id="GO:0060090">
    <property type="term" value="F:molecular adaptor activity"/>
    <property type="evidence" value="ECO:0007669"/>
    <property type="project" value="TreeGrafter"/>
</dbReference>
<dbReference type="Proteomes" id="UP001140949">
    <property type="component" value="Unassembled WGS sequence"/>
</dbReference>
<dbReference type="AlphaFoldDB" id="A0AAX6IAG6"/>
<evidence type="ECO:0000256" key="1">
    <source>
        <dbReference type="ARBA" id="ARBA00022448"/>
    </source>
</evidence>
<dbReference type="PANTHER" id="PTHR13222:SF1">
    <property type="entry name" value="RB1-INDUCIBLE COILED-COIL PROTEIN 1"/>
    <property type="match status" value="1"/>
</dbReference>
<evidence type="ECO:0000313" key="10">
    <source>
        <dbReference type="Proteomes" id="UP001140949"/>
    </source>
</evidence>
<keyword evidence="1" id="KW-0813">Transport</keyword>
<feature type="compositionally biased region" description="Polar residues" evidence="6">
    <location>
        <begin position="547"/>
        <end position="557"/>
    </location>
</feature>
<protein>
    <submittedName>
        <fullName evidence="9">Autophagy-related protein 11</fullName>
    </submittedName>
</protein>
<evidence type="ECO:0000259" key="7">
    <source>
        <dbReference type="Pfam" id="PF04108"/>
    </source>
</evidence>
<dbReference type="GO" id="GO:0015031">
    <property type="term" value="P:protein transport"/>
    <property type="evidence" value="ECO:0007669"/>
    <property type="project" value="UniProtKB-KW"/>
</dbReference>
<name>A0AAX6IAG6_IRIPA</name>
<feature type="domain" description="Autophagy-related protein 11 C-terminal" evidence="8">
    <location>
        <begin position="1019"/>
        <end position="1161"/>
    </location>
</feature>
<dbReference type="InterPro" id="IPR029071">
    <property type="entry name" value="Ubiquitin-like_domsf"/>
</dbReference>
<feature type="region of interest" description="Disordered" evidence="6">
    <location>
        <begin position="538"/>
        <end position="562"/>
    </location>
</feature>
<feature type="coiled-coil region" evidence="5">
    <location>
        <begin position="1007"/>
        <end position="1034"/>
    </location>
</feature>
<dbReference type="EMBL" id="JANAVB010003399">
    <property type="protein sequence ID" value="KAJ6849764.1"/>
    <property type="molecule type" value="Genomic_DNA"/>
</dbReference>
<dbReference type="InterPro" id="IPR045326">
    <property type="entry name" value="ATG17-like_dom"/>
</dbReference>
<comment type="caution">
    <text evidence="9">The sequence shown here is derived from an EMBL/GenBank/DDBJ whole genome shotgun (WGS) entry which is preliminary data.</text>
</comment>
<keyword evidence="2" id="KW-0653">Protein transport</keyword>
<dbReference type="GO" id="GO:1990316">
    <property type="term" value="C:Atg1/ULK1 kinase complex"/>
    <property type="evidence" value="ECO:0007669"/>
    <property type="project" value="TreeGrafter"/>
</dbReference>
<evidence type="ECO:0000313" key="9">
    <source>
        <dbReference type="EMBL" id="KAJ6849764.1"/>
    </source>
</evidence>
<keyword evidence="3" id="KW-0072">Autophagy</keyword>
<keyword evidence="10" id="KW-1185">Reference proteome</keyword>
<feature type="region of interest" description="Disordered" evidence="6">
    <location>
        <begin position="726"/>
        <end position="758"/>
    </location>
</feature>
<feature type="coiled-coil region" evidence="5">
    <location>
        <begin position="863"/>
        <end position="911"/>
    </location>
</feature>
<gene>
    <name evidence="9" type="ORF">M6B38_266730</name>
</gene>
<dbReference type="GO" id="GO:0034727">
    <property type="term" value="P:piecemeal microautophagy of the nucleus"/>
    <property type="evidence" value="ECO:0007669"/>
    <property type="project" value="TreeGrafter"/>
</dbReference>
<evidence type="ECO:0000256" key="3">
    <source>
        <dbReference type="ARBA" id="ARBA00023006"/>
    </source>
</evidence>
<proteinExistence type="predicted"/>
<evidence type="ECO:0000256" key="4">
    <source>
        <dbReference type="ARBA" id="ARBA00023054"/>
    </source>
</evidence>
<feature type="domain" description="Autophagy protein ATG17-like" evidence="7">
    <location>
        <begin position="149"/>
        <end position="486"/>
    </location>
</feature>
<feature type="coiled-coil region" evidence="5">
    <location>
        <begin position="654"/>
        <end position="688"/>
    </location>
</feature>
<keyword evidence="4 5" id="KW-0175">Coiled coil</keyword>
<dbReference type="Pfam" id="PF10377">
    <property type="entry name" value="ATG11"/>
    <property type="match status" value="1"/>
</dbReference>
<dbReference type="Pfam" id="PF04108">
    <property type="entry name" value="ATG17_like"/>
    <property type="match status" value="1"/>
</dbReference>
<dbReference type="GO" id="GO:0061709">
    <property type="term" value="P:reticulophagy"/>
    <property type="evidence" value="ECO:0007669"/>
    <property type="project" value="TreeGrafter"/>
</dbReference>
<sequence>MSSNSTITTDEFTPGRKLLVHLSENGHSFEFECDGSTPVDAIQQSVESLSGIQSGDQLLMCGKISLDPQQQLAYYKLPQDDREVFLYNKSKLLAESPRPPPETIDVPDAVVPSPPSPSQSPHPLDDASDPAMKALASYEKQFRYHFQHANAFYLCSQNKFEICKRLLREQQVQERALDTARGNLEHTFRRLHQRYSDFVRYFSQQHRIHGELLGNFERDVERLRSLRLHPSIQRERRKCLLDLVNEYELRKWADICLNSRRQFESKVSQLKMSFGDLKRRVENVFSEMTSGAVKDLEVLIRDHQRVLNDQKSVMQSLSKDVDTVKKLVDDCLSCQLSASLRPHDAVSALGPMYEAHEKNNLPKVQNCDHAITKLLDKCRGKKDGMNLLVHVSMQKVKSSQLSIKDMMNQLHAFQEVMGHQEKEFENLKFINGIGHAYRACLAEVIRRKSSLKLYMGLAGQLAERLATEREAEISRRERFLKQWSRYIPDDILDTMGLFDSPSQCDVNMTPFDTKLLEIDVADVDRYAPQFVLGLPSKSEKNKLPKSNLATSSDGSNFKSDENPFDTHLNYNTEGLLEGCEPVDIAGTSKMEVENARLKAELASAIAIICTFNADAVYGPFDKVEPDDMLKAVREKTTEALQSKDEYVKHIQSMLHMKQVQCSSYEKRIQELEQRLEDQYIQGQKLSTKNASGSVLSALKAGGYREGIFGDGEAQMPCVSTVSMDEVSSTSASADPKFDPITGQATKPGEGGDENMTDLSGTVNMQLMDSARNFMDASMQETSRDEHQVGDTGDHQDGCLDKIQGGEVDGEVKMMAVANISDTCTDAINMLPSAVAVELTLESKTRETVVRDLQNALVSKSDQCIEGENKLKVAMEEISSLRRELEVSRNLLDESQMNCAHLENCLHEAREEARTNLCAADRRASEYSALRTTAVRMRSLFERFRSCVNAQVGVASFADALRSLSLSLASSVNEDDDDGTVEFRASIKVLADKVGLLSRHRSELLERCSRAETAVSRAETALDEKTEQVKSLYTKHQLEKQASKEKISFVRLEVHELACFVLNSAGHYEAIHRNCSNYYLSSESVALFAEQYAGRRSYIIGQIVHIERRVVKPPASSRAEVSDKTDVIISEGVSSRVSQGPGSISNPYGLPVGCEYFIVTVAMLPDAIHSAPS</sequence>
<dbReference type="InterPro" id="IPR040040">
    <property type="entry name" value="ATG11"/>
</dbReference>
<dbReference type="PANTHER" id="PTHR13222">
    <property type="entry name" value="RB1-INDUCIBLE COILED-COIL"/>
    <property type="match status" value="1"/>
</dbReference>
<evidence type="ECO:0000256" key="2">
    <source>
        <dbReference type="ARBA" id="ARBA00022927"/>
    </source>
</evidence>
<dbReference type="GO" id="GO:0034517">
    <property type="term" value="P:ribophagy"/>
    <property type="evidence" value="ECO:0007669"/>
    <property type="project" value="TreeGrafter"/>
</dbReference>
<evidence type="ECO:0000259" key="8">
    <source>
        <dbReference type="Pfam" id="PF10377"/>
    </source>
</evidence>
<feature type="region of interest" description="Disordered" evidence="6">
    <location>
        <begin position="96"/>
        <end position="129"/>
    </location>
</feature>
<evidence type="ECO:0000256" key="6">
    <source>
        <dbReference type="SAM" id="MobiDB-lite"/>
    </source>
</evidence>
<dbReference type="GO" id="GO:0000422">
    <property type="term" value="P:autophagy of mitochondrion"/>
    <property type="evidence" value="ECO:0007669"/>
    <property type="project" value="TreeGrafter"/>
</dbReference>
<reference evidence="9" key="2">
    <citation type="submission" date="2023-04" db="EMBL/GenBank/DDBJ databases">
        <authorList>
            <person name="Bruccoleri R.E."/>
            <person name="Oakeley E.J."/>
            <person name="Faust A.-M."/>
            <person name="Dessus-Babus S."/>
            <person name="Altorfer M."/>
            <person name="Burckhardt D."/>
            <person name="Oertli M."/>
            <person name="Naumann U."/>
            <person name="Petersen F."/>
            <person name="Wong J."/>
        </authorList>
    </citation>
    <scope>NUCLEOTIDE SEQUENCE</scope>
    <source>
        <strain evidence="9">GSM-AAB239-AS_SAM_17_03QT</strain>
        <tissue evidence="9">Leaf</tissue>
    </source>
</reference>